<evidence type="ECO:0000256" key="5">
    <source>
        <dbReference type="ARBA" id="ARBA00022989"/>
    </source>
</evidence>
<feature type="transmembrane region" description="Helical" evidence="7">
    <location>
        <begin position="77"/>
        <end position="97"/>
    </location>
</feature>
<dbReference type="EMBL" id="CAUOFW020006556">
    <property type="protein sequence ID" value="CAK9175190.1"/>
    <property type="molecule type" value="Genomic_DNA"/>
</dbReference>
<evidence type="ECO:0000256" key="7">
    <source>
        <dbReference type="RuleBase" id="RU363107"/>
    </source>
</evidence>
<reference evidence="10 11" key="1">
    <citation type="submission" date="2024-02" db="EMBL/GenBank/DDBJ databases">
        <authorList>
            <person name="Vignale AGUSTIN F."/>
            <person name="Sosa J E."/>
            <person name="Modenutti C."/>
        </authorList>
    </citation>
    <scope>NUCLEOTIDE SEQUENCE [LARGE SCALE GENOMIC DNA]</scope>
</reference>
<keyword evidence="6 7" id="KW-0472">Membrane</keyword>
<sequence length="209" mass="23276">MSAKSPSVYGAIPTTSASPTPTSNIRRPPPLPPPSDFFSRAKAKIATARPWKELLDPTSFSLPYSYSEAMSRIRRNLGYFQVNYAMVMLLILFLSLIYHPFSMIVFLIVFIAWFFLYFFREEPLVLFGRIVDDKVVLGVLGLVTVIALVFTHVGLNVLVSLIIGVVVVGLHAAFRGIEDLFLDENEVAEGGLLSFVSGEPMRPAYTRLN</sequence>
<evidence type="ECO:0000256" key="2">
    <source>
        <dbReference type="ARBA" id="ARBA00004141"/>
    </source>
</evidence>
<keyword evidence="7" id="KW-0813">Transport</keyword>
<dbReference type="PANTHER" id="PTHR19317">
    <property type="entry name" value="PRENYLATED RAB ACCEPTOR 1-RELATED"/>
    <property type="match status" value="1"/>
</dbReference>
<accession>A0ABC8U1J0</accession>
<evidence type="ECO:0000256" key="4">
    <source>
        <dbReference type="ARBA" id="ARBA00022692"/>
    </source>
</evidence>
<dbReference type="AlphaFoldDB" id="A0ABC8U1J0"/>
<feature type="region of interest" description="Disordered" evidence="8">
    <location>
        <begin position="1"/>
        <end position="34"/>
    </location>
</feature>
<proteinExistence type="inferred from homology"/>
<name>A0ABC8U1J0_9AQUA</name>
<comment type="function">
    <text evidence="1 7">May be involved in both secretory and endocytic intracellular trafficking in the endosomal/prevacuolar compartments.</text>
</comment>
<dbReference type="GO" id="GO:0005783">
    <property type="term" value="C:endoplasmic reticulum"/>
    <property type="evidence" value="ECO:0007669"/>
    <property type="project" value="UniProtKB-ARBA"/>
</dbReference>
<dbReference type="PANTHER" id="PTHR19317:SF16">
    <property type="entry name" value="PRA1 FAMILY PROTEIN E"/>
    <property type="match status" value="1"/>
</dbReference>
<dbReference type="Proteomes" id="UP001642360">
    <property type="component" value="Unassembled WGS sequence"/>
</dbReference>
<keyword evidence="4 7" id="KW-0812">Transmembrane</keyword>
<evidence type="ECO:0000256" key="8">
    <source>
        <dbReference type="SAM" id="MobiDB-lite"/>
    </source>
</evidence>
<evidence type="ECO:0000313" key="10">
    <source>
        <dbReference type="EMBL" id="CAK9175190.1"/>
    </source>
</evidence>
<dbReference type="EMBL" id="CAUOFW020000214">
    <property type="protein sequence ID" value="CAK9133827.1"/>
    <property type="molecule type" value="Genomic_DNA"/>
</dbReference>
<dbReference type="Pfam" id="PF03208">
    <property type="entry name" value="PRA1"/>
    <property type="match status" value="1"/>
</dbReference>
<evidence type="ECO:0000256" key="3">
    <source>
        <dbReference type="ARBA" id="ARBA00006483"/>
    </source>
</evidence>
<dbReference type="GO" id="GO:0016192">
    <property type="term" value="P:vesicle-mediated transport"/>
    <property type="evidence" value="ECO:0007669"/>
    <property type="project" value="UniProtKB-ARBA"/>
</dbReference>
<feature type="transmembrane region" description="Helical" evidence="7">
    <location>
        <begin position="103"/>
        <end position="119"/>
    </location>
</feature>
<protein>
    <recommendedName>
        <fullName evidence="7">PRA1 family protein</fullName>
    </recommendedName>
</protein>
<evidence type="ECO:0000256" key="6">
    <source>
        <dbReference type="ARBA" id="ARBA00023136"/>
    </source>
</evidence>
<keyword evidence="11" id="KW-1185">Reference proteome</keyword>
<organism evidence="10 11">
    <name type="scientific">Ilex paraguariensis</name>
    <name type="common">yerba mate</name>
    <dbReference type="NCBI Taxonomy" id="185542"/>
    <lineage>
        <taxon>Eukaryota</taxon>
        <taxon>Viridiplantae</taxon>
        <taxon>Streptophyta</taxon>
        <taxon>Embryophyta</taxon>
        <taxon>Tracheophyta</taxon>
        <taxon>Spermatophyta</taxon>
        <taxon>Magnoliopsida</taxon>
        <taxon>eudicotyledons</taxon>
        <taxon>Gunneridae</taxon>
        <taxon>Pentapetalae</taxon>
        <taxon>asterids</taxon>
        <taxon>campanulids</taxon>
        <taxon>Aquifoliales</taxon>
        <taxon>Aquifoliaceae</taxon>
        <taxon>Ilex</taxon>
    </lineage>
</organism>
<comment type="caution">
    <text evidence="10">The sequence shown here is derived from an EMBL/GenBank/DDBJ whole genome shotgun (WGS) entry which is preliminary data.</text>
</comment>
<evidence type="ECO:0000256" key="1">
    <source>
        <dbReference type="ARBA" id="ARBA00002501"/>
    </source>
</evidence>
<keyword evidence="5 7" id="KW-1133">Transmembrane helix</keyword>
<dbReference type="InterPro" id="IPR004895">
    <property type="entry name" value="Prenylated_rab_accept_PRA1"/>
</dbReference>
<comment type="similarity">
    <text evidence="3 7">Belongs to the PRA1 family.</text>
</comment>
<comment type="subcellular location">
    <subcellularLocation>
        <location evidence="2 7">Membrane</location>
        <topology evidence="2 7">Multi-pass membrane protein</topology>
    </subcellularLocation>
</comment>
<feature type="transmembrane region" description="Helical" evidence="7">
    <location>
        <begin position="131"/>
        <end position="151"/>
    </location>
</feature>
<dbReference type="GO" id="GO:0016020">
    <property type="term" value="C:membrane"/>
    <property type="evidence" value="ECO:0007669"/>
    <property type="project" value="UniProtKB-SubCell"/>
</dbReference>
<evidence type="ECO:0000313" key="9">
    <source>
        <dbReference type="EMBL" id="CAK9133827.1"/>
    </source>
</evidence>
<evidence type="ECO:0000313" key="11">
    <source>
        <dbReference type="Proteomes" id="UP001642360"/>
    </source>
</evidence>
<feature type="compositionally biased region" description="Low complexity" evidence="8">
    <location>
        <begin position="13"/>
        <end position="23"/>
    </location>
</feature>
<gene>
    <name evidence="10" type="ORF">ILEXP_LOCUS44989</name>
    <name evidence="9" type="ORF">ILEXP_LOCUS751</name>
</gene>